<dbReference type="InterPro" id="IPR015797">
    <property type="entry name" value="NUDIX_hydrolase-like_dom_sf"/>
</dbReference>
<feature type="domain" description="Nudix hydrolase" evidence="7">
    <location>
        <begin position="47"/>
        <end position="183"/>
    </location>
</feature>
<evidence type="ECO:0000256" key="1">
    <source>
        <dbReference type="ARBA" id="ARBA00001936"/>
    </source>
</evidence>
<dbReference type="EMBL" id="MDGQ01000005">
    <property type="protein sequence ID" value="OEK04171.1"/>
    <property type="molecule type" value="Genomic_DNA"/>
</dbReference>
<keyword evidence="6" id="KW-0464">Manganese</keyword>
<accession>A0A1E5SYH8</accession>
<keyword evidence="9" id="KW-1185">Reference proteome</keyword>
<reference evidence="8 9" key="1">
    <citation type="submission" date="2016-08" db="EMBL/GenBank/DDBJ databases">
        <title>Draft genome of Fabibacter sp. strain SK-8.</title>
        <authorList>
            <person name="Wong S.-K."/>
            <person name="Hamasaki K."/>
            <person name="Yoshizawa S."/>
        </authorList>
    </citation>
    <scope>NUCLEOTIDE SEQUENCE [LARGE SCALE GENOMIC DNA]</scope>
    <source>
        <strain evidence="8 9">SK-8</strain>
    </source>
</reference>
<name>A0A1E5SYH8_9BACT</name>
<comment type="caution">
    <text evidence="8">The sequence shown here is derived from an EMBL/GenBank/DDBJ whole genome shotgun (WGS) entry which is preliminary data.</text>
</comment>
<evidence type="ECO:0000313" key="8">
    <source>
        <dbReference type="EMBL" id="OEK04171.1"/>
    </source>
</evidence>
<proteinExistence type="predicted"/>
<comment type="cofactor">
    <cofactor evidence="1">
        <name>Mn(2+)</name>
        <dbReference type="ChEBI" id="CHEBI:29035"/>
    </cofactor>
</comment>
<dbReference type="PANTHER" id="PTHR12992:SF11">
    <property type="entry name" value="MITOCHONDRIAL COENZYME A DIPHOSPHATASE NUDT8"/>
    <property type="match status" value="1"/>
</dbReference>
<dbReference type="Proteomes" id="UP000095552">
    <property type="component" value="Unassembled WGS sequence"/>
</dbReference>
<protein>
    <recommendedName>
        <fullName evidence="7">Nudix hydrolase domain-containing protein</fullName>
    </recommendedName>
</protein>
<dbReference type="PANTHER" id="PTHR12992">
    <property type="entry name" value="NUDIX HYDROLASE"/>
    <property type="match status" value="1"/>
</dbReference>
<evidence type="ECO:0000256" key="3">
    <source>
        <dbReference type="ARBA" id="ARBA00022723"/>
    </source>
</evidence>
<gene>
    <name evidence="8" type="ORF">BFP71_11855</name>
</gene>
<comment type="cofactor">
    <cofactor evidence="2">
        <name>Mg(2+)</name>
        <dbReference type="ChEBI" id="CHEBI:18420"/>
    </cofactor>
</comment>
<dbReference type="RefSeq" id="WP_069835676.1">
    <property type="nucleotide sequence ID" value="NZ_MDGQ01000005.1"/>
</dbReference>
<dbReference type="GO" id="GO:0046872">
    <property type="term" value="F:metal ion binding"/>
    <property type="evidence" value="ECO:0007669"/>
    <property type="project" value="UniProtKB-KW"/>
</dbReference>
<keyword evidence="4" id="KW-0378">Hydrolase</keyword>
<evidence type="ECO:0000256" key="5">
    <source>
        <dbReference type="ARBA" id="ARBA00022842"/>
    </source>
</evidence>
<organism evidence="8 9">
    <name type="scientific">Roseivirga misakiensis</name>
    <dbReference type="NCBI Taxonomy" id="1563681"/>
    <lineage>
        <taxon>Bacteria</taxon>
        <taxon>Pseudomonadati</taxon>
        <taxon>Bacteroidota</taxon>
        <taxon>Cytophagia</taxon>
        <taxon>Cytophagales</taxon>
        <taxon>Roseivirgaceae</taxon>
        <taxon>Roseivirga</taxon>
    </lineage>
</organism>
<evidence type="ECO:0000256" key="4">
    <source>
        <dbReference type="ARBA" id="ARBA00022801"/>
    </source>
</evidence>
<dbReference type="InterPro" id="IPR045121">
    <property type="entry name" value="CoAse"/>
</dbReference>
<keyword evidence="3" id="KW-0479">Metal-binding</keyword>
<dbReference type="CDD" id="cd03426">
    <property type="entry name" value="NUDIX_CoAse_Nudt7"/>
    <property type="match status" value="1"/>
</dbReference>
<dbReference type="PROSITE" id="PS51462">
    <property type="entry name" value="NUDIX"/>
    <property type="match status" value="1"/>
</dbReference>
<dbReference type="Gene3D" id="3.90.79.10">
    <property type="entry name" value="Nucleoside Triphosphate Pyrophosphohydrolase"/>
    <property type="match status" value="1"/>
</dbReference>
<dbReference type="SUPFAM" id="SSF55811">
    <property type="entry name" value="Nudix"/>
    <property type="match status" value="1"/>
</dbReference>
<evidence type="ECO:0000256" key="6">
    <source>
        <dbReference type="ARBA" id="ARBA00023211"/>
    </source>
</evidence>
<dbReference type="AlphaFoldDB" id="A0A1E5SYH8"/>
<evidence type="ECO:0000256" key="2">
    <source>
        <dbReference type="ARBA" id="ARBA00001946"/>
    </source>
</evidence>
<sequence>MNSDSFQSFVDRLSHRLTEPLPGRKAQEIMAPRPIDEKRFREDPLRPARPGGVMVLLYPQNGEIFLPLMKRPVYQGAHSGQVSLPGGKVEKSDIDLTATALRETHEEIGVLPQNIDVLGQLSELFIIASNFKVYPTVGVLKSEPLFIPDEREVDRVLLPSLAELKDVDNRGIKTMHFPPYKIDSPYFNVEGEVVWGATAMILSELIHVLDEIG</sequence>
<dbReference type="STRING" id="1563681.BFP71_11855"/>
<dbReference type="Pfam" id="PF00293">
    <property type="entry name" value="NUDIX"/>
    <property type="match status" value="1"/>
</dbReference>
<dbReference type="GO" id="GO:0010945">
    <property type="term" value="F:coenzyme A diphosphatase activity"/>
    <property type="evidence" value="ECO:0007669"/>
    <property type="project" value="InterPro"/>
</dbReference>
<evidence type="ECO:0000313" key="9">
    <source>
        <dbReference type="Proteomes" id="UP000095552"/>
    </source>
</evidence>
<dbReference type="InterPro" id="IPR000086">
    <property type="entry name" value="NUDIX_hydrolase_dom"/>
</dbReference>
<keyword evidence="5" id="KW-0460">Magnesium</keyword>
<evidence type="ECO:0000259" key="7">
    <source>
        <dbReference type="PROSITE" id="PS51462"/>
    </source>
</evidence>